<reference evidence="3" key="1">
    <citation type="journal article" date="2015" name="Nat. Genet.">
        <title>The genome and transcriptome of the zoonotic hookworm Ancylostoma ceylanicum identify infection-specific gene families.</title>
        <authorList>
            <person name="Schwarz E.M."/>
            <person name="Hu Y."/>
            <person name="Antoshechkin I."/>
            <person name="Miller M.M."/>
            <person name="Sternberg P.W."/>
            <person name="Aroian R.V."/>
        </authorList>
    </citation>
    <scope>NUCLEOTIDE SEQUENCE</scope>
    <source>
        <strain evidence="3">HY135</strain>
    </source>
</reference>
<dbReference type="EMBL" id="JARK01001516">
    <property type="protein sequence ID" value="EYB93580.1"/>
    <property type="molecule type" value="Genomic_DNA"/>
</dbReference>
<comment type="caution">
    <text evidence="2">The sequence shown here is derived from an EMBL/GenBank/DDBJ whole genome shotgun (WGS) entry which is preliminary data.</text>
</comment>
<gene>
    <name evidence="2" type="primary">Acey_s0180.g769</name>
    <name evidence="2" type="ORF">Y032_0180g769</name>
</gene>
<feature type="region of interest" description="Disordered" evidence="1">
    <location>
        <begin position="40"/>
        <end position="61"/>
    </location>
</feature>
<evidence type="ECO:0000313" key="2">
    <source>
        <dbReference type="EMBL" id="EYB93580.1"/>
    </source>
</evidence>
<evidence type="ECO:0000256" key="1">
    <source>
        <dbReference type="SAM" id="MobiDB-lite"/>
    </source>
</evidence>
<evidence type="ECO:0000313" key="3">
    <source>
        <dbReference type="Proteomes" id="UP000024635"/>
    </source>
</evidence>
<feature type="region of interest" description="Disordered" evidence="1">
    <location>
        <begin position="1"/>
        <end position="21"/>
    </location>
</feature>
<sequence length="135" mass="15544">MISQSPSLTNRRTSRQTYNQTNIHTYRQTKLVIRIHDHDHDEDRGNNTVYPKRRVRPSGRGSHACEQSTSLYLLCVSRFIAVFLISTNDSAVTWTAWADSSFSIHCTYRLPRHIAVDRCQTELMASTFKDVPGMN</sequence>
<name>A0A016SST5_9BILA</name>
<proteinExistence type="predicted"/>
<dbReference type="AlphaFoldDB" id="A0A016SST5"/>
<accession>A0A016SST5</accession>
<dbReference type="Proteomes" id="UP000024635">
    <property type="component" value="Unassembled WGS sequence"/>
</dbReference>
<keyword evidence="3" id="KW-1185">Reference proteome</keyword>
<organism evidence="2 3">
    <name type="scientific">Ancylostoma ceylanicum</name>
    <dbReference type="NCBI Taxonomy" id="53326"/>
    <lineage>
        <taxon>Eukaryota</taxon>
        <taxon>Metazoa</taxon>
        <taxon>Ecdysozoa</taxon>
        <taxon>Nematoda</taxon>
        <taxon>Chromadorea</taxon>
        <taxon>Rhabditida</taxon>
        <taxon>Rhabditina</taxon>
        <taxon>Rhabditomorpha</taxon>
        <taxon>Strongyloidea</taxon>
        <taxon>Ancylostomatidae</taxon>
        <taxon>Ancylostomatinae</taxon>
        <taxon>Ancylostoma</taxon>
    </lineage>
</organism>
<protein>
    <submittedName>
        <fullName evidence="2">Uncharacterized protein</fullName>
    </submittedName>
</protein>